<dbReference type="EMBL" id="JAEPES010000002">
    <property type="protein sequence ID" value="MBK4347539.1"/>
    <property type="molecule type" value="Genomic_DNA"/>
</dbReference>
<dbReference type="InterPro" id="IPR000182">
    <property type="entry name" value="GNAT_dom"/>
</dbReference>
<keyword evidence="3" id="KW-1185">Reference proteome</keyword>
<dbReference type="SUPFAM" id="SSF55729">
    <property type="entry name" value="Acyl-CoA N-acyltransferases (Nat)"/>
    <property type="match status" value="1"/>
</dbReference>
<accession>A0A934W3S4</accession>
<gene>
    <name evidence="2" type="ORF">IV501_07830</name>
</gene>
<evidence type="ECO:0000313" key="2">
    <source>
        <dbReference type="EMBL" id="MBK4347539.1"/>
    </source>
</evidence>
<protein>
    <submittedName>
        <fullName evidence="2">GNAT family N-acetyltransferase</fullName>
    </submittedName>
</protein>
<dbReference type="AlphaFoldDB" id="A0A934W3S4"/>
<reference evidence="2" key="1">
    <citation type="submission" date="2021-01" db="EMBL/GenBank/DDBJ databases">
        <title>Lacisediminihabitans sp. nov. strain G11-30, isolated from Antarctic Soil.</title>
        <authorList>
            <person name="Li J."/>
        </authorList>
    </citation>
    <scope>NUCLEOTIDE SEQUENCE</scope>
    <source>
        <strain evidence="2">G11-30</strain>
    </source>
</reference>
<evidence type="ECO:0000313" key="3">
    <source>
        <dbReference type="Proteomes" id="UP000636458"/>
    </source>
</evidence>
<sequence length="175" mass="18580">MFIGLRPLEPRDDAAVLRILEARPQYLTLTAGAATPAADVRNRFYSVPDGATEGQKRLFVIESDHEVAGVLDAVLDYPELGAASIGMFAIDPTSSLRGHGVPVAALVVERAVAEGITTVHAGCPSGWLPGERLLWTLGFAPVEGEGEPSNPVLRPHAGGTGIRRWVGELTHRVTV</sequence>
<dbReference type="PROSITE" id="PS51186">
    <property type="entry name" value="GNAT"/>
    <property type="match status" value="1"/>
</dbReference>
<evidence type="ECO:0000259" key="1">
    <source>
        <dbReference type="PROSITE" id="PS51186"/>
    </source>
</evidence>
<dbReference type="GO" id="GO:0016747">
    <property type="term" value="F:acyltransferase activity, transferring groups other than amino-acyl groups"/>
    <property type="evidence" value="ECO:0007669"/>
    <property type="project" value="InterPro"/>
</dbReference>
<proteinExistence type="predicted"/>
<dbReference type="InterPro" id="IPR016181">
    <property type="entry name" value="Acyl_CoA_acyltransferase"/>
</dbReference>
<comment type="caution">
    <text evidence="2">The sequence shown here is derived from an EMBL/GenBank/DDBJ whole genome shotgun (WGS) entry which is preliminary data.</text>
</comment>
<dbReference type="CDD" id="cd04301">
    <property type="entry name" value="NAT_SF"/>
    <property type="match status" value="1"/>
</dbReference>
<organism evidence="2 3">
    <name type="scientific">Lacisediminihabitans changchengi</name>
    <dbReference type="NCBI Taxonomy" id="2787634"/>
    <lineage>
        <taxon>Bacteria</taxon>
        <taxon>Bacillati</taxon>
        <taxon>Actinomycetota</taxon>
        <taxon>Actinomycetes</taxon>
        <taxon>Micrococcales</taxon>
        <taxon>Microbacteriaceae</taxon>
        <taxon>Lacisediminihabitans</taxon>
    </lineage>
</organism>
<dbReference type="Proteomes" id="UP000636458">
    <property type="component" value="Unassembled WGS sequence"/>
</dbReference>
<dbReference type="RefSeq" id="WP_200555907.1">
    <property type="nucleotide sequence ID" value="NZ_JAEPES010000002.1"/>
</dbReference>
<name>A0A934W3S4_9MICO</name>
<feature type="domain" description="N-acetyltransferase" evidence="1">
    <location>
        <begin position="3"/>
        <end position="175"/>
    </location>
</feature>
<dbReference type="Gene3D" id="3.40.630.30">
    <property type="match status" value="1"/>
</dbReference>